<dbReference type="PANTHER" id="PTHR34310">
    <property type="entry name" value="DUF427 DOMAIN PROTEIN (AFU_ORTHOLOGUE AFUA_3G02220)"/>
    <property type="match status" value="1"/>
</dbReference>
<feature type="domain" description="DUF427" evidence="1">
    <location>
        <begin position="158"/>
        <end position="250"/>
    </location>
</feature>
<dbReference type="STRING" id="383855.M2YRE0"/>
<dbReference type="EMBL" id="KB446561">
    <property type="protein sequence ID" value="EME80255.1"/>
    <property type="molecule type" value="Genomic_DNA"/>
</dbReference>
<dbReference type="RefSeq" id="XP_007929254.1">
    <property type="nucleotide sequence ID" value="XM_007931063.1"/>
</dbReference>
<organism evidence="2 3">
    <name type="scientific">Pseudocercospora fijiensis (strain CIRAD86)</name>
    <name type="common">Black leaf streak disease fungus</name>
    <name type="synonym">Mycosphaerella fijiensis</name>
    <dbReference type="NCBI Taxonomy" id="383855"/>
    <lineage>
        <taxon>Eukaryota</taxon>
        <taxon>Fungi</taxon>
        <taxon>Dikarya</taxon>
        <taxon>Ascomycota</taxon>
        <taxon>Pezizomycotina</taxon>
        <taxon>Dothideomycetes</taxon>
        <taxon>Dothideomycetidae</taxon>
        <taxon>Mycosphaerellales</taxon>
        <taxon>Mycosphaerellaceae</taxon>
        <taxon>Pseudocercospora</taxon>
    </lineage>
</organism>
<protein>
    <recommendedName>
        <fullName evidence="1">DUF427 domain-containing protein</fullName>
    </recommendedName>
</protein>
<dbReference type="InterPro" id="IPR038694">
    <property type="entry name" value="DUF427_sf"/>
</dbReference>
<dbReference type="OrthoDB" id="18996at2759"/>
<dbReference type="AlphaFoldDB" id="M2YRE0"/>
<dbReference type="GeneID" id="19338248"/>
<evidence type="ECO:0000313" key="2">
    <source>
        <dbReference type="EMBL" id="EME80255.1"/>
    </source>
</evidence>
<evidence type="ECO:0000313" key="3">
    <source>
        <dbReference type="Proteomes" id="UP000016932"/>
    </source>
</evidence>
<evidence type="ECO:0000259" key="1">
    <source>
        <dbReference type="Pfam" id="PF04248"/>
    </source>
</evidence>
<proteinExistence type="predicted"/>
<dbReference type="VEuPathDB" id="FungiDB:MYCFIDRAFT_216157"/>
<gene>
    <name evidence="2" type="ORF">MYCFIDRAFT_216157</name>
</gene>
<dbReference type="eggNOG" id="ENOG502SGFY">
    <property type="taxonomic scope" value="Eukaryota"/>
</dbReference>
<sequence>MDDLKKLALKLGKNGPVRTLQTPRLIQVLFNGRYIVKTTKSVFVWEHPYYPQIYIPASEIESYFSARSDDLKITPGLEIHDSENNLLATQWTLTVSSKPVEKVLAFSPNLPEPANSLSNLVKIDFESMDQWFEESSKIFVHPKDPFKRIDILQSTRHIRVSIAGHVVADTDTSMHLYETGLPCRYYMPLTRVDASVLRPSTTVTQCPYKGEAEYYSVEVEGKVYEDVVWFYNRPLLESAKVEGLVCFYNEKVEIEVDGERLEKNAVMQQ</sequence>
<dbReference type="Pfam" id="PF04248">
    <property type="entry name" value="NTP_transf_9"/>
    <property type="match status" value="2"/>
</dbReference>
<name>M2YRE0_PSEFD</name>
<dbReference type="Proteomes" id="UP000016932">
    <property type="component" value="Unassembled WGS sequence"/>
</dbReference>
<dbReference type="InterPro" id="IPR007361">
    <property type="entry name" value="DUF427"/>
</dbReference>
<accession>M2YRE0</accession>
<reference evidence="2 3" key="1">
    <citation type="journal article" date="2012" name="PLoS Pathog.">
        <title>Diverse lifestyles and strategies of plant pathogenesis encoded in the genomes of eighteen Dothideomycetes fungi.</title>
        <authorList>
            <person name="Ohm R.A."/>
            <person name="Feau N."/>
            <person name="Henrissat B."/>
            <person name="Schoch C.L."/>
            <person name="Horwitz B.A."/>
            <person name="Barry K.W."/>
            <person name="Condon B.J."/>
            <person name="Copeland A.C."/>
            <person name="Dhillon B."/>
            <person name="Glaser F."/>
            <person name="Hesse C.N."/>
            <person name="Kosti I."/>
            <person name="LaButti K."/>
            <person name="Lindquist E.A."/>
            <person name="Lucas S."/>
            <person name="Salamov A.A."/>
            <person name="Bradshaw R.E."/>
            <person name="Ciuffetti L."/>
            <person name="Hamelin R.C."/>
            <person name="Kema G.H.J."/>
            <person name="Lawrence C."/>
            <person name="Scott J.A."/>
            <person name="Spatafora J.W."/>
            <person name="Turgeon B.G."/>
            <person name="de Wit P.J.G.M."/>
            <person name="Zhong S."/>
            <person name="Goodwin S.B."/>
            <person name="Grigoriev I.V."/>
        </authorList>
    </citation>
    <scope>NUCLEOTIDE SEQUENCE [LARGE SCALE GENOMIC DNA]</scope>
    <source>
        <strain evidence="2 3">CIRAD86</strain>
    </source>
</reference>
<dbReference type="Gene3D" id="2.170.150.40">
    <property type="entry name" value="Domain of unknown function (DUF427)"/>
    <property type="match status" value="2"/>
</dbReference>
<dbReference type="PANTHER" id="PTHR34310:SF9">
    <property type="entry name" value="BLR5716 PROTEIN"/>
    <property type="match status" value="1"/>
</dbReference>
<feature type="domain" description="DUF427" evidence="1">
    <location>
        <begin position="26"/>
        <end position="68"/>
    </location>
</feature>
<keyword evidence="3" id="KW-1185">Reference proteome</keyword>
<dbReference type="HOGENOM" id="CLU_059611_1_1_1"/>
<dbReference type="KEGG" id="pfj:MYCFIDRAFT_216157"/>